<feature type="non-terminal residue" evidence="3">
    <location>
        <position position="469"/>
    </location>
</feature>
<dbReference type="OMA" id="PEMVEWI"/>
<dbReference type="SMART" id="SM00322">
    <property type="entry name" value="KH"/>
    <property type="match status" value="1"/>
</dbReference>
<dbReference type="PROSITE" id="PS50084">
    <property type="entry name" value="KH_TYPE_1"/>
    <property type="match status" value="1"/>
</dbReference>
<protein>
    <recommendedName>
        <fullName evidence="2">J domain-containing protein</fullName>
    </recommendedName>
</protein>
<dbReference type="Gene3D" id="1.10.287.110">
    <property type="entry name" value="DnaJ domain"/>
    <property type="match status" value="1"/>
</dbReference>
<evidence type="ECO:0000256" key="1">
    <source>
        <dbReference type="PROSITE-ProRule" id="PRU00117"/>
    </source>
</evidence>
<dbReference type="AlphaFoldDB" id="A0AA38LDA0"/>
<sequence>MSFVHSFQMELEVPEEARALVIGKGGRTIKRFQQSPGISLARLLPSGKFQIRGDSRESVKSIADSIKHLISRAVASKCSGYYPQFYCTCFCKSTEKPLLAVEKVSFEKFTGDISYVSQQATEYLCFRSGEAITSSSASSSDDDNNLAAAFSSKMSFSAFKFLPHWDFSAYKSELLSCFEIQQNMTRNIKMIVRYGKEIFFGRRYGELVDRGFISFSYFQELLRQKLLRGGFSNACSEKALTDLKLHLERLHYVKVSSRKKISIHVVDREEKPLRQFNISVRCVGKEGFVHNGEVQRILSSRDYFQVLGVDIEASADDVQRAYRRCLLKIEFHTANLSAAEKAKKSAKEASDCLMDSLQRERYLKNFRSASKLSPSVVPASSTASEEKAEISRVRREPRRHGFVSFCREGRDTPDFRLGVMSHEREMEIQKDMVKWVEEGWRNRTRDGLLALNSASRYEITNIRYKEAET</sequence>
<accession>A0AA38LDA0</accession>
<dbReference type="InterPro" id="IPR036869">
    <property type="entry name" value="J_dom_sf"/>
</dbReference>
<gene>
    <name evidence="3" type="ORF">KI387_019084</name>
</gene>
<feature type="domain" description="J" evidence="2">
    <location>
        <begin position="302"/>
        <end position="366"/>
    </location>
</feature>
<dbReference type="InterPro" id="IPR004088">
    <property type="entry name" value="KH_dom_type_1"/>
</dbReference>
<dbReference type="InterPro" id="IPR001623">
    <property type="entry name" value="DnaJ_domain"/>
</dbReference>
<evidence type="ECO:0000313" key="4">
    <source>
        <dbReference type="Proteomes" id="UP000824469"/>
    </source>
</evidence>
<evidence type="ECO:0000313" key="3">
    <source>
        <dbReference type="EMBL" id="KAH9317315.1"/>
    </source>
</evidence>
<keyword evidence="4" id="KW-1185">Reference proteome</keyword>
<reference evidence="3 4" key="1">
    <citation type="journal article" date="2021" name="Nat. Plants">
        <title>The Taxus genome provides insights into paclitaxel biosynthesis.</title>
        <authorList>
            <person name="Xiong X."/>
            <person name="Gou J."/>
            <person name="Liao Q."/>
            <person name="Li Y."/>
            <person name="Zhou Q."/>
            <person name="Bi G."/>
            <person name="Li C."/>
            <person name="Du R."/>
            <person name="Wang X."/>
            <person name="Sun T."/>
            <person name="Guo L."/>
            <person name="Liang H."/>
            <person name="Lu P."/>
            <person name="Wu Y."/>
            <person name="Zhang Z."/>
            <person name="Ro D.K."/>
            <person name="Shang Y."/>
            <person name="Huang S."/>
            <person name="Yan J."/>
        </authorList>
    </citation>
    <scope>NUCLEOTIDE SEQUENCE [LARGE SCALE GENOMIC DNA]</scope>
    <source>
        <strain evidence="3">Ta-2019</strain>
    </source>
</reference>
<dbReference type="Gene3D" id="3.30.1370.10">
    <property type="entry name" value="K Homology domain, type 1"/>
    <property type="match status" value="1"/>
</dbReference>
<keyword evidence="1" id="KW-0694">RNA-binding</keyword>
<dbReference type="SUPFAM" id="SSF46565">
    <property type="entry name" value="Chaperone J-domain"/>
    <property type="match status" value="1"/>
</dbReference>
<dbReference type="SUPFAM" id="SSF54791">
    <property type="entry name" value="Eukaryotic type KH-domain (KH-domain type I)"/>
    <property type="match status" value="1"/>
</dbReference>
<dbReference type="EMBL" id="JAHRHJ020000004">
    <property type="protein sequence ID" value="KAH9317315.1"/>
    <property type="molecule type" value="Genomic_DNA"/>
</dbReference>
<dbReference type="GO" id="GO:0003723">
    <property type="term" value="F:RNA binding"/>
    <property type="evidence" value="ECO:0007669"/>
    <property type="project" value="UniProtKB-UniRule"/>
</dbReference>
<dbReference type="Pfam" id="PF00013">
    <property type="entry name" value="KH_1"/>
    <property type="match status" value="1"/>
</dbReference>
<dbReference type="CDD" id="cd06257">
    <property type="entry name" value="DnaJ"/>
    <property type="match status" value="1"/>
</dbReference>
<comment type="caution">
    <text evidence="3">The sequence shown here is derived from an EMBL/GenBank/DDBJ whole genome shotgun (WGS) entry which is preliminary data.</text>
</comment>
<evidence type="ECO:0000259" key="2">
    <source>
        <dbReference type="PROSITE" id="PS50076"/>
    </source>
</evidence>
<dbReference type="InterPro" id="IPR036612">
    <property type="entry name" value="KH_dom_type_1_sf"/>
</dbReference>
<organism evidence="3 4">
    <name type="scientific">Taxus chinensis</name>
    <name type="common">Chinese yew</name>
    <name type="synonym">Taxus wallichiana var. chinensis</name>
    <dbReference type="NCBI Taxonomy" id="29808"/>
    <lineage>
        <taxon>Eukaryota</taxon>
        <taxon>Viridiplantae</taxon>
        <taxon>Streptophyta</taxon>
        <taxon>Embryophyta</taxon>
        <taxon>Tracheophyta</taxon>
        <taxon>Spermatophyta</taxon>
        <taxon>Pinopsida</taxon>
        <taxon>Pinidae</taxon>
        <taxon>Conifers II</taxon>
        <taxon>Cupressales</taxon>
        <taxon>Taxaceae</taxon>
        <taxon>Taxus</taxon>
    </lineage>
</organism>
<dbReference type="PROSITE" id="PS50076">
    <property type="entry name" value="DNAJ_2"/>
    <property type="match status" value="1"/>
</dbReference>
<dbReference type="Proteomes" id="UP000824469">
    <property type="component" value="Unassembled WGS sequence"/>
</dbReference>
<name>A0AA38LDA0_TAXCH</name>
<dbReference type="InterPro" id="IPR004087">
    <property type="entry name" value="KH_dom"/>
</dbReference>
<proteinExistence type="predicted"/>